<evidence type="ECO:0000256" key="4">
    <source>
        <dbReference type="ARBA" id="ARBA00022679"/>
    </source>
</evidence>
<feature type="compositionally biased region" description="Low complexity" evidence="10">
    <location>
        <begin position="860"/>
        <end position="876"/>
    </location>
</feature>
<accession>A0ABR9SGS3</accession>
<feature type="modified residue" description="Phosphohistidine" evidence="7">
    <location>
        <position position="700"/>
    </location>
</feature>
<dbReference type="SMART" id="SM00387">
    <property type="entry name" value="HATPase_c"/>
    <property type="match status" value="1"/>
</dbReference>
<evidence type="ECO:0000256" key="3">
    <source>
        <dbReference type="ARBA" id="ARBA00022553"/>
    </source>
</evidence>
<evidence type="ECO:0000259" key="14">
    <source>
        <dbReference type="PROSITE" id="PS50894"/>
    </source>
</evidence>
<evidence type="ECO:0000259" key="12">
    <source>
        <dbReference type="PROSITE" id="PS50110"/>
    </source>
</evidence>
<dbReference type="InterPro" id="IPR004105">
    <property type="entry name" value="CheA-like_dim"/>
</dbReference>
<dbReference type="SUPFAM" id="SSF50341">
    <property type="entry name" value="CheW-like"/>
    <property type="match status" value="1"/>
</dbReference>
<dbReference type="InterPro" id="IPR051315">
    <property type="entry name" value="Bact_Chemotaxis_CheA"/>
</dbReference>
<reference evidence="15 16" key="1">
    <citation type="submission" date="2020-10" db="EMBL/GenBank/DDBJ databases">
        <title>Draft genome of Ramlibacter aquaticus LMG 30558.</title>
        <authorList>
            <person name="Props R."/>
        </authorList>
    </citation>
    <scope>NUCLEOTIDE SEQUENCE [LARGE SCALE GENOMIC DNA]</scope>
    <source>
        <strain evidence="15 16">LMG 30558</strain>
    </source>
</reference>
<feature type="region of interest" description="Disordered" evidence="10">
    <location>
        <begin position="851"/>
        <end position="876"/>
    </location>
</feature>
<dbReference type="InterPro" id="IPR004358">
    <property type="entry name" value="Sig_transdc_His_kin-like_C"/>
</dbReference>
<dbReference type="RefSeq" id="WP_193781100.1">
    <property type="nucleotide sequence ID" value="NZ_JADDOJ010000055.1"/>
</dbReference>
<dbReference type="PROSITE" id="PS50851">
    <property type="entry name" value="CHEW"/>
    <property type="match status" value="1"/>
</dbReference>
<dbReference type="CDD" id="cd00088">
    <property type="entry name" value="HPT"/>
    <property type="match status" value="2"/>
</dbReference>
<keyword evidence="5" id="KW-0418">Kinase</keyword>
<feature type="modified residue" description="Phosphohistidine" evidence="7">
    <location>
        <position position="1128"/>
    </location>
</feature>
<feature type="compositionally biased region" description="Low complexity" evidence="10">
    <location>
        <begin position="895"/>
        <end position="918"/>
    </location>
</feature>
<dbReference type="Pfam" id="PF01627">
    <property type="entry name" value="Hpt"/>
    <property type="match status" value="3"/>
</dbReference>
<keyword evidence="4" id="KW-0808">Transferase</keyword>
<dbReference type="Gene3D" id="3.40.50.2300">
    <property type="match status" value="1"/>
</dbReference>
<dbReference type="Pfam" id="PF02895">
    <property type="entry name" value="H-kinase_dim"/>
    <property type="match status" value="1"/>
</dbReference>
<evidence type="ECO:0000313" key="16">
    <source>
        <dbReference type="Proteomes" id="UP000715965"/>
    </source>
</evidence>
<dbReference type="InterPro" id="IPR036097">
    <property type="entry name" value="HisK_dim/P_sf"/>
</dbReference>
<evidence type="ECO:0000256" key="6">
    <source>
        <dbReference type="ARBA" id="ARBA00023012"/>
    </source>
</evidence>
<keyword evidence="9" id="KW-0175">Coiled coil</keyword>
<dbReference type="SMART" id="SM00448">
    <property type="entry name" value="REC"/>
    <property type="match status" value="1"/>
</dbReference>
<feature type="region of interest" description="Disordered" evidence="10">
    <location>
        <begin position="635"/>
        <end position="656"/>
    </location>
</feature>
<dbReference type="InterPro" id="IPR001789">
    <property type="entry name" value="Sig_transdc_resp-reg_receiver"/>
</dbReference>
<dbReference type="SMART" id="SM01231">
    <property type="entry name" value="H-kinase_dim"/>
    <property type="match status" value="1"/>
</dbReference>
<evidence type="ECO:0000256" key="8">
    <source>
        <dbReference type="PROSITE-ProRule" id="PRU00169"/>
    </source>
</evidence>
<dbReference type="InterPro" id="IPR011006">
    <property type="entry name" value="CheY-like_superfamily"/>
</dbReference>
<dbReference type="EMBL" id="JADDOJ010000055">
    <property type="protein sequence ID" value="MBE7941562.1"/>
    <property type="molecule type" value="Genomic_DNA"/>
</dbReference>
<evidence type="ECO:0000259" key="11">
    <source>
        <dbReference type="PROSITE" id="PS50109"/>
    </source>
</evidence>
<dbReference type="Pfam" id="PF26379">
    <property type="entry name" value="FimL_2nd"/>
    <property type="match status" value="1"/>
</dbReference>
<dbReference type="PROSITE" id="PS50109">
    <property type="entry name" value="HIS_KIN"/>
    <property type="match status" value="1"/>
</dbReference>
<feature type="domain" description="Histidine kinase" evidence="11">
    <location>
        <begin position="1569"/>
        <end position="1769"/>
    </location>
</feature>
<dbReference type="Gene3D" id="2.30.30.40">
    <property type="entry name" value="SH3 Domains"/>
    <property type="match status" value="1"/>
</dbReference>
<feature type="coiled-coil region" evidence="9">
    <location>
        <begin position="1470"/>
        <end position="1511"/>
    </location>
</feature>
<evidence type="ECO:0000313" key="15">
    <source>
        <dbReference type="EMBL" id="MBE7941562.1"/>
    </source>
</evidence>
<dbReference type="InterPro" id="IPR036641">
    <property type="entry name" value="HPT_dom_sf"/>
</dbReference>
<evidence type="ECO:0000256" key="5">
    <source>
        <dbReference type="ARBA" id="ARBA00022777"/>
    </source>
</evidence>
<dbReference type="InterPro" id="IPR002545">
    <property type="entry name" value="CheW-lke_dom"/>
</dbReference>
<name>A0ABR9SGS3_9BURK</name>
<keyword evidence="16" id="KW-1185">Reference proteome</keyword>
<dbReference type="Proteomes" id="UP000715965">
    <property type="component" value="Unassembled WGS sequence"/>
</dbReference>
<dbReference type="Gene3D" id="1.20.120.160">
    <property type="entry name" value="HPT domain"/>
    <property type="match status" value="3"/>
</dbReference>
<comment type="caution">
    <text evidence="15">The sequence shown here is derived from an EMBL/GenBank/DDBJ whole genome shotgun (WGS) entry which is preliminary data.</text>
</comment>
<feature type="domain" description="CheW-like" evidence="13">
    <location>
        <begin position="1771"/>
        <end position="1907"/>
    </location>
</feature>
<dbReference type="SUPFAM" id="SSF52172">
    <property type="entry name" value="CheY-like"/>
    <property type="match status" value="1"/>
</dbReference>
<dbReference type="SUPFAM" id="SSF47226">
    <property type="entry name" value="Histidine-containing phosphotransfer domain, HPT domain"/>
    <property type="match status" value="4"/>
</dbReference>
<dbReference type="EC" id="2.7.13.3" evidence="2"/>
<evidence type="ECO:0000256" key="1">
    <source>
        <dbReference type="ARBA" id="ARBA00000085"/>
    </source>
</evidence>
<dbReference type="SMART" id="SM00073">
    <property type="entry name" value="HPT"/>
    <property type="match status" value="3"/>
</dbReference>
<dbReference type="InterPro" id="IPR005467">
    <property type="entry name" value="His_kinase_dom"/>
</dbReference>
<dbReference type="Pfam" id="PF00072">
    <property type="entry name" value="Response_reg"/>
    <property type="match status" value="1"/>
</dbReference>
<dbReference type="SMART" id="SM00260">
    <property type="entry name" value="CheW"/>
    <property type="match status" value="1"/>
</dbReference>
<gene>
    <name evidence="15" type="ORF">IM725_13365</name>
</gene>
<dbReference type="SUPFAM" id="SSF55874">
    <property type="entry name" value="ATPase domain of HSP90 chaperone/DNA topoisomerase II/histidine kinase"/>
    <property type="match status" value="1"/>
</dbReference>
<dbReference type="InterPro" id="IPR008207">
    <property type="entry name" value="Sig_transdc_His_kin_Hpt_dom"/>
</dbReference>
<dbReference type="InterPro" id="IPR058661">
    <property type="entry name" value="FimL_2nd"/>
</dbReference>
<feature type="compositionally biased region" description="Pro residues" evidence="10">
    <location>
        <begin position="635"/>
        <end position="649"/>
    </location>
</feature>
<feature type="modified residue" description="4-aspartylphosphate" evidence="8">
    <location>
        <position position="1993"/>
    </location>
</feature>
<dbReference type="PROSITE" id="PS50894">
    <property type="entry name" value="HPT"/>
    <property type="match status" value="3"/>
</dbReference>
<dbReference type="PRINTS" id="PR00344">
    <property type="entry name" value="BCTRLSENSOR"/>
</dbReference>
<dbReference type="InterPro" id="IPR003594">
    <property type="entry name" value="HATPase_dom"/>
</dbReference>
<dbReference type="InterPro" id="IPR036890">
    <property type="entry name" value="HATPase_C_sf"/>
</dbReference>
<feature type="domain" description="HPt" evidence="14">
    <location>
        <begin position="653"/>
        <end position="760"/>
    </location>
</feature>
<comment type="catalytic activity">
    <reaction evidence="1">
        <text>ATP + protein L-histidine = ADP + protein N-phospho-L-histidine.</text>
        <dbReference type="EC" id="2.7.13.3"/>
    </reaction>
</comment>
<dbReference type="PROSITE" id="PS50110">
    <property type="entry name" value="RESPONSE_REGULATORY"/>
    <property type="match status" value="1"/>
</dbReference>
<evidence type="ECO:0000256" key="10">
    <source>
        <dbReference type="SAM" id="MobiDB-lite"/>
    </source>
</evidence>
<dbReference type="Gene3D" id="3.30.565.10">
    <property type="entry name" value="Histidine kinase-like ATPase, C-terminal domain"/>
    <property type="match status" value="1"/>
</dbReference>
<evidence type="ECO:0000256" key="7">
    <source>
        <dbReference type="PROSITE-ProRule" id="PRU00110"/>
    </source>
</evidence>
<dbReference type="SUPFAM" id="SSF47384">
    <property type="entry name" value="Homodimeric domain of signal transducing histidine kinase"/>
    <property type="match status" value="1"/>
</dbReference>
<dbReference type="Pfam" id="PF02518">
    <property type="entry name" value="HATPase_c"/>
    <property type="match status" value="1"/>
</dbReference>
<feature type="region of interest" description="Disordered" evidence="10">
    <location>
        <begin position="895"/>
        <end position="927"/>
    </location>
</feature>
<feature type="domain" description="HPt" evidence="14">
    <location>
        <begin position="1082"/>
        <end position="1184"/>
    </location>
</feature>
<dbReference type="PANTHER" id="PTHR43395">
    <property type="entry name" value="SENSOR HISTIDINE KINASE CHEA"/>
    <property type="match status" value="1"/>
</dbReference>
<proteinExistence type="predicted"/>
<dbReference type="CDD" id="cd17546">
    <property type="entry name" value="REC_hyHK_CKI1_RcsC-like"/>
    <property type="match status" value="1"/>
</dbReference>
<organism evidence="15 16">
    <name type="scientific">Ramlibacter aquaticus</name>
    <dbReference type="NCBI Taxonomy" id="2780094"/>
    <lineage>
        <taxon>Bacteria</taxon>
        <taxon>Pseudomonadati</taxon>
        <taxon>Pseudomonadota</taxon>
        <taxon>Betaproteobacteria</taxon>
        <taxon>Burkholderiales</taxon>
        <taxon>Comamonadaceae</taxon>
        <taxon>Ramlibacter</taxon>
    </lineage>
</organism>
<sequence length="2069" mass="218913">MTTDLDLATTDLGPLAWVLDELRKSLDSASAALRRFVRDTGLARGTDMASVDGGQLRIARQQLHQAVGALEMVGLPAPADVLRSMEAAVQRFVDHPELCSEAAAAKVERAGFALTEYLEALLLGKPVSAVALFPQFRDTQELAGADRIHPADLWALAWRWQDPETPPPRAQLVYDPAVRSRMDQAVLRIMKSGDTEAARELSDTCLALAGTQTQRASRVFWKIAAAYFEAMAQSMLPLDLYVKRGGSRILQQYATLAKGDPAVSDRLAQDLLFYCAQAVPSSPAAAPVLAAVRAAWDLDRFKPVDYQTPQFGRHDPALLAQARKRISAAKDGWSALSGGDLSKLRHVADQFGAVSESLIKLHPGSVPLAQALATTVDNVVRTGRAPSAELAMEVATAVLYLEASFSDLDPTDTTMGERTARLAERLAQVRQGGQPAPLESWMEELYRRVSDRQTMGSVVGELRGTLGELEKLLDQYFRDLQDKTPLREAPGHLAQMRGVLTVLGLDQASQAVQRMRETVEQILQTEVDEERARAAGTFEKLGNSLGALGFLIDMLNYQPALARKLFVYDEAMGELRPLMGRSVAAPEAAQPPAAPAQAPVPAHAPAAQPAAQVQAAVAAVPAAPAADAHQPVLAPAPAPAVQPPAPAAPAPSAAEEDEELLQIFLEEAREVIGNGLAALRGLAENPGDVADLTTLRRAFHTLKGSSRMVGLNEFGEAAWSLEQVLNTWLADQKPATEPLRELSRQAMEGFGRWVEAVASRTDGDWKASMFRSAADVLRTEGRLVALALPAEGSAHDAAAVVGADAALADPGEPGADARAQAFDAALVARLSVEPGELEQPQAPQAPEFDLASLSLDPGTAPAEPAAAEPAPEAPAGEPAWAQALAGLDFDLPPASAADAAPASPVEAGAEAPAGGTADVDLGDFDLSTPVAGAAEAPAEPEAPAPLPLDIESIDFGSLQALGADTALAAGGAEPAAKAQPTDFALDLEAPAEVPDAVEMTDLDLAAFDLDLAPPPAAPSVSHGPAASETGFEPVEVAAPEAEAPSEAEATLTPGWALAEAAAQSAEPPPLETVDEQVKVIGPLRIGIPLYNVYLNEADEWSRRLATEIAEWSLEQDKPVPEAAVALAHSLAGSSATVGFASLSAIARALEGALGQAQSLAYTAPAHALAFNEAAEEIRRLLHQFAAGFLKEANPEVVQQLQGLHDLDIPLRAELPSGFGLGAEEAAAALAEAEESAAVHDATPEPEPAPPAVAQPIALTVPQVPAVSAVRTVTGEQEGHEDIDVADAVDPDLFPIFEDEAVELLPQLGGALRQWAARPENRGARDESLRTLHTLKGSARLAGALRLGELAHRMESDIERLGSDGVAAADIETLLHRFDIIENTFEALRRRAAPGEAVVELPLAGAAQPAPSEPAAQPAAQVVPLAPMVPAVAPAGAGLASPQRLGGQAVRVRAELLDRLVNQAGEVMITRSRLETELRQLRSSLTDLTGNLDRLRSQLRDIELQAETQMQSRLAQAKDSASGFDPLEFDRFTRVQELTRMMAESVNDVATIQRNIQRTVEATEDDLVAQARQTRELQRDLLRTRMVEFDGIAERLYRVVRLASKETGKQVKLDIAGGTIEMDRGVLDRMTPAFEHLLRNCVAHGIEDPARRVQAGKDASGTILITLRQEGNDVSVEFRDDGAGLDLARIRARAQEHGLVAPGEALDDAAAAQLIFQPGFTTASEVTELSGRGIGMDVVRAEVNALGGRIETATSAGQGTSFKLVLPLTTAVTQVVMLRAGNLVVGVPANLVEIVRRVTPDDVEAAYASSSYTYGGDTLAFYWAGALLQSSPRSTEPPGRTLPVVVFRSAAQRVAVHVDEVLGHQEVVVKNLGAQLSRLPGLAGMSLLASGAVVLIYNPVALATVYGEQARGLQTVAAAGEAPAAGSAAAQAQALAAGVGALVPLVLVVDDSITVRRVTQRLLQREGYRVALAADGLQALERLADETPAVVLSDIEMPRMDGFDLARNIRADARLKDLPIVMITSRIAEKHREHARELGVDHYLGKPYSEDELLSLVRQYCTAAGFFTTA</sequence>
<evidence type="ECO:0000256" key="9">
    <source>
        <dbReference type="SAM" id="Coils"/>
    </source>
</evidence>
<dbReference type="Pfam" id="PF01584">
    <property type="entry name" value="CheW"/>
    <property type="match status" value="1"/>
</dbReference>
<feature type="domain" description="Response regulatory" evidence="12">
    <location>
        <begin position="1944"/>
        <end position="2060"/>
    </location>
</feature>
<keyword evidence="6" id="KW-0902">Two-component regulatory system</keyword>
<keyword evidence="3 8" id="KW-0597">Phosphoprotein</keyword>
<evidence type="ECO:0000256" key="2">
    <source>
        <dbReference type="ARBA" id="ARBA00012438"/>
    </source>
</evidence>
<protein>
    <recommendedName>
        <fullName evidence="2">histidine kinase</fullName>
        <ecNumber evidence="2">2.7.13.3</ecNumber>
    </recommendedName>
</protein>
<dbReference type="InterPro" id="IPR036061">
    <property type="entry name" value="CheW-like_dom_sf"/>
</dbReference>
<feature type="domain" description="HPt" evidence="14">
    <location>
        <begin position="1285"/>
        <end position="1397"/>
    </location>
</feature>
<dbReference type="PANTHER" id="PTHR43395:SF8">
    <property type="entry name" value="HISTIDINE KINASE"/>
    <property type="match status" value="1"/>
</dbReference>
<evidence type="ECO:0000259" key="13">
    <source>
        <dbReference type="PROSITE" id="PS50851"/>
    </source>
</evidence>
<feature type="modified residue" description="Phosphohistidine" evidence="7">
    <location>
        <position position="1332"/>
    </location>
</feature>